<comment type="caution">
    <text evidence="18">The sequence shown here is derived from an EMBL/GenBank/DDBJ whole genome shotgun (WGS) entry which is preliminary data.</text>
</comment>
<keyword evidence="9" id="KW-0638">Presynaptic neurotoxin</keyword>
<dbReference type="InterPro" id="IPR002110">
    <property type="entry name" value="Ankyrin_rpt"/>
</dbReference>
<evidence type="ECO:0000256" key="10">
    <source>
        <dbReference type="ARBA" id="ARBA00023043"/>
    </source>
</evidence>
<dbReference type="SMART" id="SM00248">
    <property type="entry name" value="ANK"/>
    <property type="match status" value="4"/>
</dbReference>
<comment type="similarity">
    <text evidence="13">Belongs to the cationic peptide 01 (latrotoxin) family. 03 (alpha-latrotoxin) subfamily.</text>
</comment>
<keyword evidence="5" id="KW-1052">Target cell membrane</keyword>
<keyword evidence="17" id="KW-0812">Transmembrane</keyword>
<dbReference type="AlphaFoldDB" id="A0AAV6UJ44"/>
<accession>A0AAV6UJ44</accession>
<evidence type="ECO:0000256" key="8">
    <source>
        <dbReference type="ARBA" id="ARBA00022737"/>
    </source>
</evidence>
<dbReference type="GO" id="GO:0044218">
    <property type="term" value="C:other organism cell membrane"/>
    <property type="evidence" value="ECO:0007669"/>
    <property type="project" value="UniProtKB-KW"/>
</dbReference>
<evidence type="ECO:0000256" key="5">
    <source>
        <dbReference type="ARBA" id="ARBA00022537"/>
    </source>
</evidence>
<dbReference type="Proteomes" id="UP000827092">
    <property type="component" value="Unassembled WGS sequence"/>
</dbReference>
<evidence type="ECO:0000256" key="7">
    <source>
        <dbReference type="ARBA" id="ARBA00022699"/>
    </source>
</evidence>
<keyword evidence="4" id="KW-0964">Secreted</keyword>
<dbReference type="GO" id="GO:0005576">
    <property type="term" value="C:extracellular region"/>
    <property type="evidence" value="ECO:0007669"/>
    <property type="project" value="UniProtKB-SubCell"/>
</dbReference>
<dbReference type="InterPro" id="IPR036770">
    <property type="entry name" value="Ankyrin_rpt-contain_sf"/>
</dbReference>
<evidence type="ECO:0000256" key="17">
    <source>
        <dbReference type="SAM" id="Phobius"/>
    </source>
</evidence>
<dbReference type="GO" id="GO:0044231">
    <property type="term" value="C:host cell presynaptic membrane"/>
    <property type="evidence" value="ECO:0007669"/>
    <property type="project" value="UniProtKB-KW"/>
</dbReference>
<dbReference type="Gene3D" id="1.25.40.20">
    <property type="entry name" value="Ankyrin repeat-containing domain"/>
    <property type="match status" value="1"/>
</dbReference>
<dbReference type="PANTHER" id="PTHR24198">
    <property type="entry name" value="ANKYRIN REPEAT AND PROTEIN KINASE DOMAIN-CONTAINING PROTEIN"/>
    <property type="match status" value="1"/>
</dbReference>
<evidence type="ECO:0000256" key="9">
    <source>
        <dbReference type="ARBA" id="ARBA00023028"/>
    </source>
</evidence>
<evidence type="ECO:0000256" key="16">
    <source>
        <dbReference type="PROSITE-ProRule" id="PRU00023"/>
    </source>
</evidence>
<feature type="transmembrane region" description="Helical" evidence="17">
    <location>
        <begin position="388"/>
        <end position="407"/>
    </location>
</feature>
<feature type="repeat" description="ANK" evidence="16">
    <location>
        <begin position="49"/>
        <end position="83"/>
    </location>
</feature>
<name>A0AAV6UJ44_9ARAC</name>
<dbReference type="Pfam" id="PF12796">
    <property type="entry name" value="Ank_2"/>
    <property type="match status" value="1"/>
</dbReference>
<keyword evidence="10 16" id="KW-0040">ANK repeat</keyword>
<keyword evidence="6" id="KW-0800">Toxin</keyword>
<dbReference type="PROSITE" id="PS50088">
    <property type="entry name" value="ANK_REPEAT"/>
    <property type="match status" value="2"/>
</dbReference>
<evidence type="ECO:0000256" key="2">
    <source>
        <dbReference type="ARBA" id="ARBA00004613"/>
    </source>
</evidence>
<organism evidence="18 19">
    <name type="scientific">Oedothorax gibbosus</name>
    <dbReference type="NCBI Taxonomy" id="931172"/>
    <lineage>
        <taxon>Eukaryota</taxon>
        <taxon>Metazoa</taxon>
        <taxon>Ecdysozoa</taxon>
        <taxon>Arthropoda</taxon>
        <taxon>Chelicerata</taxon>
        <taxon>Arachnida</taxon>
        <taxon>Araneae</taxon>
        <taxon>Araneomorphae</taxon>
        <taxon>Entelegynae</taxon>
        <taxon>Araneoidea</taxon>
        <taxon>Linyphiidae</taxon>
        <taxon>Erigoninae</taxon>
        <taxon>Oedothorax</taxon>
    </lineage>
</organism>
<gene>
    <name evidence="18" type="ORF">JTE90_014678</name>
</gene>
<dbReference type="GO" id="GO:0090729">
    <property type="term" value="F:toxin activity"/>
    <property type="evidence" value="ECO:0007669"/>
    <property type="project" value="UniProtKB-KW"/>
</dbReference>
<keyword evidence="11 17" id="KW-0472">Membrane</keyword>
<evidence type="ECO:0000313" key="18">
    <source>
        <dbReference type="EMBL" id="KAG8183703.1"/>
    </source>
</evidence>
<protein>
    <recommendedName>
        <fullName evidence="15">Alpha-latrotoxin</fullName>
    </recommendedName>
</protein>
<evidence type="ECO:0000313" key="19">
    <source>
        <dbReference type="Proteomes" id="UP000827092"/>
    </source>
</evidence>
<comment type="subcellular location">
    <subcellularLocation>
        <location evidence="2">Secreted</location>
    </subcellularLocation>
    <subcellularLocation>
        <location evidence="1">Target cell membrane</location>
    </subcellularLocation>
</comment>
<feature type="repeat" description="ANK" evidence="16">
    <location>
        <begin position="84"/>
        <end position="116"/>
    </location>
</feature>
<evidence type="ECO:0000256" key="6">
    <source>
        <dbReference type="ARBA" id="ARBA00022656"/>
    </source>
</evidence>
<keyword evidence="17" id="KW-1133">Transmembrane helix</keyword>
<evidence type="ECO:0000256" key="14">
    <source>
        <dbReference type="ARBA" id="ARBA00049715"/>
    </source>
</evidence>
<keyword evidence="8" id="KW-0677">Repeat</keyword>
<evidence type="ECO:0000256" key="12">
    <source>
        <dbReference type="ARBA" id="ARBA00023298"/>
    </source>
</evidence>
<dbReference type="EMBL" id="JAFNEN010000409">
    <property type="protein sequence ID" value="KAG8183703.1"/>
    <property type="molecule type" value="Genomic_DNA"/>
</dbReference>
<dbReference type="PANTHER" id="PTHR24198:SF165">
    <property type="entry name" value="ANKYRIN REPEAT-CONTAINING PROTEIN-RELATED"/>
    <property type="match status" value="1"/>
</dbReference>
<keyword evidence="12" id="KW-1053">Target membrane</keyword>
<keyword evidence="3" id="KW-0268">Exocytosis</keyword>
<keyword evidence="19" id="KW-1185">Reference proteome</keyword>
<dbReference type="SUPFAM" id="SSF48403">
    <property type="entry name" value="Ankyrin repeat"/>
    <property type="match status" value="1"/>
</dbReference>
<evidence type="ECO:0000256" key="4">
    <source>
        <dbReference type="ARBA" id="ARBA00022525"/>
    </source>
</evidence>
<evidence type="ECO:0000256" key="1">
    <source>
        <dbReference type="ARBA" id="ARBA00004175"/>
    </source>
</evidence>
<evidence type="ECO:0000256" key="3">
    <source>
        <dbReference type="ARBA" id="ARBA00022483"/>
    </source>
</evidence>
<evidence type="ECO:0000256" key="11">
    <source>
        <dbReference type="ARBA" id="ARBA00023136"/>
    </source>
</evidence>
<dbReference type="GO" id="GO:0006887">
    <property type="term" value="P:exocytosis"/>
    <property type="evidence" value="ECO:0007669"/>
    <property type="project" value="UniProtKB-KW"/>
</dbReference>
<sequence length="408" mass="47039">MFRRKRTDINAKDENGDALLHKAANCNAVEVTKFLLQIPGIKVDLYNKDSKTPLFCALSQSCADPKLVKLLLKAGASVQKRNRYKEQPLHVAAFHCNPTIIRLLINYGALIYQFDEYGFSPLYIAANFCKVFDRDATKVLLDYGAFENYPGKRFLPYDVRASFIYSTMQTTACRYMIKKKKYEVLESANRMEQLRLLLKYCLLDIPILDYEDFALDEATKKTLRDFGSLCLQELQTLIVPLNVTLAEFIIHSRLLEDRKNLIEDILEVLSTNAYPLYKEVLFGLLDRDNLKEWFQEHSVTSVSQKNTEELVSLDYDTLCEIMMYLCDENLFNLVLAVYNPKATVVPPITRSMSNTISFNEIVAAPGRIFRRVRIITTNILNSLTVEELYLGFKIVCAILYFLFVLNYN</sequence>
<comment type="subunit">
    <text evidence="14">Homotetramer in membranes.</text>
</comment>
<evidence type="ECO:0000256" key="15">
    <source>
        <dbReference type="ARBA" id="ARBA00049811"/>
    </source>
</evidence>
<evidence type="ECO:0000256" key="13">
    <source>
        <dbReference type="ARBA" id="ARBA00049657"/>
    </source>
</evidence>
<proteinExistence type="inferred from homology"/>
<reference evidence="18 19" key="1">
    <citation type="journal article" date="2022" name="Nat. Ecol. Evol.">
        <title>A masculinizing supergene underlies an exaggerated male reproductive morph in a spider.</title>
        <authorList>
            <person name="Hendrickx F."/>
            <person name="De Corte Z."/>
            <person name="Sonet G."/>
            <person name="Van Belleghem S.M."/>
            <person name="Kostlbacher S."/>
            <person name="Vangestel C."/>
        </authorList>
    </citation>
    <scope>NUCLEOTIDE SEQUENCE [LARGE SCALE GENOMIC DNA]</scope>
    <source>
        <strain evidence="18">W744_W776</strain>
    </source>
</reference>
<keyword evidence="7" id="KW-0528">Neurotoxin</keyword>